<organism evidence="3 4">
    <name type="scientific">Mycobacterium simiae</name>
    <name type="common">Mycobacterium habana</name>
    <dbReference type="NCBI Taxonomy" id="1784"/>
    <lineage>
        <taxon>Bacteria</taxon>
        <taxon>Bacillati</taxon>
        <taxon>Actinomycetota</taxon>
        <taxon>Actinomycetes</taxon>
        <taxon>Mycobacteriales</taxon>
        <taxon>Mycobacteriaceae</taxon>
        <taxon>Mycobacterium</taxon>
        <taxon>Mycobacterium simiae complex</taxon>
    </lineage>
</organism>
<dbReference type="InterPro" id="IPR032710">
    <property type="entry name" value="NTF2-like_dom_sf"/>
</dbReference>
<feature type="compositionally biased region" description="Polar residues" evidence="1">
    <location>
        <begin position="21"/>
        <end position="33"/>
    </location>
</feature>
<dbReference type="AlphaFoldDB" id="A0A1X0XI02"/>
<feature type="domain" description="SnoaL-like" evidence="2">
    <location>
        <begin position="64"/>
        <end position="165"/>
    </location>
</feature>
<proteinExistence type="predicted"/>
<reference evidence="3 4" key="1">
    <citation type="submission" date="2017-03" db="EMBL/GenBank/DDBJ databases">
        <title>Genomic insights into Mycobacterium simiae human colonization.</title>
        <authorList>
            <person name="Steffani J.L."/>
            <person name="Brunck M.E."/>
            <person name="Cruz E."/>
            <person name="Montiel R."/>
            <person name="Barona F."/>
        </authorList>
    </citation>
    <scope>NUCLEOTIDE SEQUENCE [LARGE SCALE GENOMIC DNA]</scope>
    <source>
        <strain evidence="3 4">MsiGto</strain>
    </source>
</reference>
<name>A0A1X0XI02_MYCSI</name>
<protein>
    <recommendedName>
        <fullName evidence="2">SnoaL-like domain-containing protein</fullName>
    </recommendedName>
</protein>
<comment type="caution">
    <text evidence="3">The sequence shown here is derived from an EMBL/GenBank/DDBJ whole genome shotgun (WGS) entry which is preliminary data.</text>
</comment>
<dbReference type="Pfam" id="PF12680">
    <property type="entry name" value="SnoaL_2"/>
    <property type="match status" value="1"/>
</dbReference>
<feature type="region of interest" description="Disordered" evidence="1">
    <location>
        <begin position="1"/>
        <end position="55"/>
    </location>
</feature>
<dbReference type="EMBL" id="MZZM01000047">
    <property type="protein sequence ID" value="ORJ52530.1"/>
    <property type="molecule type" value="Genomic_DNA"/>
</dbReference>
<keyword evidence="4" id="KW-1185">Reference proteome</keyword>
<gene>
    <name evidence="3" type="ORF">B5M45_31345</name>
</gene>
<dbReference type="SUPFAM" id="SSF54427">
    <property type="entry name" value="NTF2-like"/>
    <property type="match status" value="1"/>
</dbReference>
<accession>A0A1X0XI02</accession>
<dbReference type="Proteomes" id="UP000193040">
    <property type="component" value="Unassembled WGS sequence"/>
</dbReference>
<evidence type="ECO:0000256" key="1">
    <source>
        <dbReference type="SAM" id="MobiDB-lite"/>
    </source>
</evidence>
<dbReference type="InterPro" id="IPR037401">
    <property type="entry name" value="SnoaL-like"/>
</dbReference>
<evidence type="ECO:0000313" key="3">
    <source>
        <dbReference type="EMBL" id="ORJ52530.1"/>
    </source>
</evidence>
<evidence type="ECO:0000259" key="2">
    <source>
        <dbReference type="Pfam" id="PF12680"/>
    </source>
</evidence>
<dbReference type="Gene3D" id="3.10.450.50">
    <property type="match status" value="1"/>
</dbReference>
<sequence length="177" mass="20316">MGSSRSWIPRGRGSNDREAGRTQNDLPNPQRPNTFRRANPARPGNGAPVNAPTRHQHVRQLIDTYLRAWTTQDPDLIVTIFTPGATYHERVLDEPMRTTAEIRRYWETKVAREQANIDARLITLYVDGSTVIAEWEARFDDLVKGHRKLMREVAILELDGDRIASLREYWASKPIDA</sequence>
<evidence type="ECO:0000313" key="4">
    <source>
        <dbReference type="Proteomes" id="UP000193040"/>
    </source>
</evidence>